<sequence precursor="true">MSGFFAALALAQPAAVAAPAAVIARTAAIGPQGAGTAPTIDLLAGEGPLRNQCFVPVDEAAAERFLEGDRAWAEERVADALDAWRLAVGESQVGAVVPWIADLDAATTEASQPRAFDGVEEALLARLELSPIAAAAWRERFDEASDLDLRAALIDSALAGVERRWPGTSGGLRAALALGDRALERGYPVEARTWYDRAARHARLREEQASATAVERRRTALDGLQPAELVAPRYGGFGTGRQVALVDEVGPPPPFPSQPLGAGMRAGMVACGEDLVAVQTASRVHLVDLARGEAIETIEPAELIAEVLGVPPQAYSAEDPPGWPLQPATDGEALLVVAGRATPSRGRGNALVLIEPTSGRGGGPALARARWAVVDERWSGPDGVGSPALLAELDNVEFQPGPALVGRSALAQTRRGSGEIEAHLVALDSVTGEPRWRLLLAKGGELVPDIGRFAGATGRRGSGSPLTVCGPQVFVGTQLGLGSLVDAVDGRVRWSVLNRRKPSEDRGWTGSRAAWDPDSGLLAWAPADGDYLYWLAVGGLPRGPEGPFVEAPAPIGSGLSLQGLVAGPTGPVALILARAGNRTALAAWEARSGARREALHLLPGEPLREGLAEDGARVLVSSDRALYLFDRTRELLLLDRATLHPPGVTPAGRWAGGGAVLRIGNRAVVAGHDHLELFELR</sequence>
<accession>A0A518BMR4</accession>
<keyword evidence="1" id="KW-0732">Signal</keyword>
<proteinExistence type="predicted"/>
<evidence type="ECO:0000313" key="2">
    <source>
        <dbReference type="EMBL" id="QDU68226.1"/>
    </source>
</evidence>
<reference evidence="2 3" key="1">
    <citation type="submission" date="2019-02" db="EMBL/GenBank/DDBJ databases">
        <title>Deep-cultivation of Planctomycetes and their phenomic and genomic characterization uncovers novel biology.</title>
        <authorList>
            <person name="Wiegand S."/>
            <person name="Jogler M."/>
            <person name="Boedeker C."/>
            <person name="Pinto D."/>
            <person name="Vollmers J."/>
            <person name="Rivas-Marin E."/>
            <person name="Kohn T."/>
            <person name="Peeters S.H."/>
            <person name="Heuer A."/>
            <person name="Rast P."/>
            <person name="Oberbeckmann S."/>
            <person name="Bunk B."/>
            <person name="Jeske O."/>
            <person name="Meyerdierks A."/>
            <person name="Storesund J.E."/>
            <person name="Kallscheuer N."/>
            <person name="Luecker S."/>
            <person name="Lage O.M."/>
            <person name="Pohl T."/>
            <person name="Merkel B.J."/>
            <person name="Hornburger P."/>
            <person name="Mueller R.-W."/>
            <person name="Bruemmer F."/>
            <person name="Labrenz M."/>
            <person name="Spormann A.M."/>
            <person name="Op den Camp H."/>
            <person name="Overmann J."/>
            <person name="Amann R."/>
            <person name="Jetten M.S.M."/>
            <person name="Mascher T."/>
            <person name="Medema M.H."/>
            <person name="Devos D.P."/>
            <person name="Kaster A.-K."/>
            <person name="Ovreas L."/>
            <person name="Rohde M."/>
            <person name="Galperin M.Y."/>
            <person name="Jogler C."/>
        </authorList>
    </citation>
    <scope>NUCLEOTIDE SEQUENCE [LARGE SCALE GENOMIC DNA]</scope>
    <source>
        <strain evidence="2 3">Pla133</strain>
    </source>
</reference>
<dbReference type="SUPFAM" id="SSF50998">
    <property type="entry name" value="Quinoprotein alcohol dehydrogenase-like"/>
    <property type="match status" value="1"/>
</dbReference>
<dbReference type="InterPro" id="IPR011047">
    <property type="entry name" value="Quinoprotein_ADH-like_sf"/>
</dbReference>
<protein>
    <recommendedName>
        <fullName evidence="4">Outer membrane biogenesis protein BamB</fullName>
    </recommendedName>
</protein>
<feature type="signal peptide" evidence="1">
    <location>
        <begin position="1"/>
        <end position="17"/>
    </location>
</feature>
<dbReference type="KEGG" id="pbap:Pla133_33210"/>
<dbReference type="Proteomes" id="UP000316921">
    <property type="component" value="Chromosome"/>
</dbReference>
<dbReference type="InterPro" id="IPR015943">
    <property type="entry name" value="WD40/YVTN_repeat-like_dom_sf"/>
</dbReference>
<dbReference type="RefSeq" id="WP_145067056.1">
    <property type="nucleotide sequence ID" value="NZ_CP036287.1"/>
</dbReference>
<dbReference type="AlphaFoldDB" id="A0A518BMR4"/>
<evidence type="ECO:0000313" key="3">
    <source>
        <dbReference type="Proteomes" id="UP000316921"/>
    </source>
</evidence>
<gene>
    <name evidence="2" type="ORF">Pla133_33210</name>
</gene>
<evidence type="ECO:0008006" key="4">
    <source>
        <dbReference type="Google" id="ProtNLM"/>
    </source>
</evidence>
<evidence type="ECO:0000256" key="1">
    <source>
        <dbReference type="SAM" id="SignalP"/>
    </source>
</evidence>
<dbReference type="EMBL" id="CP036287">
    <property type="protein sequence ID" value="QDU68226.1"/>
    <property type="molecule type" value="Genomic_DNA"/>
</dbReference>
<dbReference type="Gene3D" id="2.130.10.10">
    <property type="entry name" value="YVTN repeat-like/Quinoprotein amine dehydrogenase"/>
    <property type="match status" value="1"/>
</dbReference>
<keyword evidence="3" id="KW-1185">Reference proteome</keyword>
<feature type="chain" id="PRO_5021851761" description="Outer membrane biogenesis protein BamB" evidence="1">
    <location>
        <begin position="18"/>
        <end position="681"/>
    </location>
</feature>
<name>A0A518BMR4_9BACT</name>
<organism evidence="2 3">
    <name type="scientific">Engelhardtia mirabilis</name>
    <dbReference type="NCBI Taxonomy" id="2528011"/>
    <lineage>
        <taxon>Bacteria</taxon>
        <taxon>Pseudomonadati</taxon>
        <taxon>Planctomycetota</taxon>
        <taxon>Planctomycetia</taxon>
        <taxon>Planctomycetia incertae sedis</taxon>
        <taxon>Engelhardtia</taxon>
    </lineage>
</organism>